<feature type="domain" description="Response regulatory" evidence="2">
    <location>
        <begin position="8"/>
        <end position="126"/>
    </location>
</feature>
<reference evidence="4 5" key="1">
    <citation type="submission" date="2011-07" db="EMBL/GenBank/DDBJ databases">
        <title>The complete genome of chromosome of Emticicia oligotrophica DSM 17448.</title>
        <authorList>
            <consortium name="US DOE Joint Genome Institute (JGI-PGF)"/>
            <person name="Lucas S."/>
            <person name="Han J."/>
            <person name="Lapidus A."/>
            <person name="Bruce D."/>
            <person name="Goodwin L."/>
            <person name="Pitluck S."/>
            <person name="Peters L."/>
            <person name="Kyrpides N."/>
            <person name="Mavromatis K."/>
            <person name="Ivanova N."/>
            <person name="Ovchinnikova G."/>
            <person name="Teshima H."/>
            <person name="Detter J.C."/>
            <person name="Tapia R."/>
            <person name="Han C."/>
            <person name="Land M."/>
            <person name="Hauser L."/>
            <person name="Markowitz V."/>
            <person name="Cheng J.-F."/>
            <person name="Hugenholtz P."/>
            <person name="Woyke T."/>
            <person name="Wu D."/>
            <person name="Tindall B."/>
            <person name="Pomrenke H."/>
            <person name="Brambilla E."/>
            <person name="Klenk H.-P."/>
            <person name="Eisen J.A."/>
        </authorList>
    </citation>
    <scope>NUCLEOTIDE SEQUENCE [LARGE SCALE GENOMIC DNA]</scope>
    <source>
        <strain evidence="4 5">DSM 17448</strain>
    </source>
</reference>
<dbReference type="SUPFAM" id="SSF52172">
    <property type="entry name" value="CheY-like"/>
    <property type="match status" value="1"/>
</dbReference>
<dbReference type="SMART" id="SM00448">
    <property type="entry name" value="REC"/>
    <property type="match status" value="1"/>
</dbReference>
<dbReference type="InterPro" id="IPR036097">
    <property type="entry name" value="HisK_dim/P_sf"/>
</dbReference>
<sequence>MEYFRKLTVLVIEDNMGDFILINEYLEEQITELTIKHAKNFSTAKQILEDKNNNFDIVLLDLSLPDKKGEELISEILLISSGIPVIVLTGYSDIEFGIKSMALGVSDYLLKDDITSVSLYKHIIYTIERKRKELELEESEKRYSDLFHLSPQPMWVYDSESLQFQDVNAAAIEHYGYSKSEFLAMTTSDILHKECEQYNLCISQELIEGSCRHKKKNGEIIQVELKRRNITFKGKESQIVVINDVTKIRDYIHTIEIQNSKLQEIAWMQSHVVRAPLARMMGIVNSIKDESLSELERQEFFTYFLDSAHELDKIIRDISEKTNEVKIIPE</sequence>
<accession>A0ABM5N787</accession>
<dbReference type="SMART" id="SM00091">
    <property type="entry name" value="PAS"/>
    <property type="match status" value="1"/>
</dbReference>
<dbReference type="Pfam" id="PF13188">
    <property type="entry name" value="PAS_8"/>
    <property type="match status" value="1"/>
</dbReference>
<evidence type="ECO:0000259" key="3">
    <source>
        <dbReference type="PROSITE" id="PS50112"/>
    </source>
</evidence>
<name>A0ABM5N787_EMTOG</name>
<evidence type="ECO:0000256" key="1">
    <source>
        <dbReference type="PROSITE-ProRule" id="PRU00169"/>
    </source>
</evidence>
<dbReference type="NCBIfam" id="TIGR00229">
    <property type="entry name" value="sensory_box"/>
    <property type="match status" value="1"/>
</dbReference>
<dbReference type="RefSeq" id="WP_015031090.1">
    <property type="nucleotide sequence ID" value="NC_018748.1"/>
</dbReference>
<dbReference type="Pfam" id="PF00072">
    <property type="entry name" value="Response_reg"/>
    <property type="match status" value="1"/>
</dbReference>
<dbReference type="Gene3D" id="3.40.50.2300">
    <property type="match status" value="1"/>
</dbReference>
<dbReference type="InterPro" id="IPR001789">
    <property type="entry name" value="Sig_transdc_resp-reg_receiver"/>
</dbReference>
<organism evidence="4 5">
    <name type="scientific">Emticicia oligotrophica (strain DSM 17448 / CIP 109782 / MTCC 6937 / GPTSA100-15)</name>
    <dbReference type="NCBI Taxonomy" id="929562"/>
    <lineage>
        <taxon>Bacteria</taxon>
        <taxon>Pseudomonadati</taxon>
        <taxon>Bacteroidota</taxon>
        <taxon>Cytophagia</taxon>
        <taxon>Cytophagales</taxon>
        <taxon>Leadbetterellaceae</taxon>
        <taxon>Emticicia</taxon>
    </lineage>
</organism>
<dbReference type="Gene3D" id="3.30.450.20">
    <property type="entry name" value="PAS domain"/>
    <property type="match status" value="1"/>
</dbReference>
<dbReference type="PANTHER" id="PTHR45526:SF1">
    <property type="entry name" value="TRANSCRIPTIONAL REGULATORY PROTEIN DCUR-RELATED"/>
    <property type="match status" value="1"/>
</dbReference>
<dbReference type="CDD" id="cd00130">
    <property type="entry name" value="PAS"/>
    <property type="match status" value="1"/>
</dbReference>
<dbReference type="CDD" id="cd00156">
    <property type="entry name" value="REC"/>
    <property type="match status" value="1"/>
</dbReference>
<dbReference type="SUPFAM" id="SSF47384">
    <property type="entry name" value="Homodimeric domain of signal transducing histidine kinase"/>
    <property type="match status" value="1"/>
</dbReference>
<gene>
    <name evidence="4" type="ordered locus">Emtol_4279</name>
</gene>
<evidence type="ECO:0000313" key="4">
    <source>
        <dbReference type="EMBL" id="AFK05402.1"/>
    </source>
</evidence>
<dbReference type="PANTHER" id="PTHR45526">
    <property type="entry name" value="TRANSCRIPTIONAL REGULATORY PROTEIN DPIA"/>
    <property type="match status" value="1"/>
</dbReference>
<keyword evidence="5" id="KW-1185">Reference proteome</keyword>
<keyword evidence="1" id="KW-0597">Phosphoprotein</keyword>
<evidence type="ECO:0000313" key="5">
    <source>
        <dbReference type="Proteomes" id="UP000002875"/>
    </source>
</evidence>
<feature type="domain" description="PAS" evidence="3">
    <location>
        <begin position="139"/>
        <end position="194"/>
    </location>
</feature>
<proteinExistence type="predicted"/>
<feature type="modified residue" description="4-aspartylphosphate" evidence="1">
    <location>
        <position position="61"/>
    </location>
</feature>
<dbReference type="PROSITE" id="PS50110">
    <property type="entry name" value="RESPONSE_REGULATORY"/>
    <property type="match status" value="1"/>
</dbReference>
<protein>
    <submittedName>
        <fullName evidence="4">PAS/PAC sensor protein</fullName>
    </submittedName>
</protein>
<dbReference type="InterPro" id="IPR000014">
    <property type="entry name" value="PAS"/>
</dbReference>
<dbReference type="InterPro" id="IPR035965">
    <property type="entry name" value="PAS-like_dom_sf"/>
</dbReference>
<dbReference type="Proteomes" id="UP000002875">
    <property type="component" value="Chromosome"/>
</dbReference>
<dbReference type="EMBL" id="CP002961">
    <property type="protein sequence ID" value="AFK05402.1"/>
    <property type="molecule type" value="Genomic_DNA"/>
</dbReference>
<dbReference type="PROSITE" id="PS50112">
    <property type="entry name" value="PAS"/>
    <property type="match status" value="1"/>
</dbReference>
<evidence type="ECO:0000259" key="2">
    <source>
        <dbReference type="PROSITE" id="PS50110"/>
    </source>
</evidence>
<dbReference type="InterPro" id="IPR011006">
    <property type="entry name" value="CheY-like_superfamily"/>
</dbReference>
<dbReference type="InterPro" id="IPR051271">
    <property type="entry name" value="2C-system_Tx_regulators"/>
</dbReference>
<dbReference type="SUPFAM" id="SSF55785">
    <property type="entry name" value="PYP-like sensor domain (PAS domain)"/>
    <property type="match status" value="1"/>
</dbReference>